<dbReference type="EMBL" id="JARK01001342">
    <property type="protein sequence ID" value="EYC29245.1"/>
    <property type="molecule type" value="Genomic_DNA"/>
</dbReference>
<name>A0A016VP96_9BILA</name>
<sequence length="315" mass="35947">MEFPCSCFPLTGMRPRRHSMDSETSSDSWSVIQKNVELREHSDDEIEFEPSDSEQWDSDSDQETHDGGKSDDEGNDSLEECDESQCTDDDAGDCEIVEEDEANEVNGCRYYIPSEKISKCLDQLDAECCSSFDALLRWVFPSTRDATRVVVLLFFVLSTAILFAKSSRLGEVHGDRSSEVFASGLQSREDFERAFAPSLRLRSRFNFSETCNRWQMSVWKATPSWPARQPVTNPPLFFPAILNSTPEFEINEAAFFSRPAVKISPISISHYAKVFNHIPFLFEFSKNSFCGLCKQRSNADRLRHLCGSRTFFVRH</sequence>
<dbReference type="Proteomes" id="UP000024635">
    <property type="component" value="Unassembled WGS sequence"/>
</dbReference>
<keyword evidence="3" id="KW-1185">Reference proteome</keyword>
<proteinExistence type="predicted"/>
<feature type="region of interest" description="Disordered" evidence="1">
    <location>
        <begin position="38"/>
        <end position="90"/>
    </location>
</feature>
<feature type="compositionally biased region" description="Basic and acidic residues" evidence="1">
    <location>
        <begin position="62"/>
        <end position="72"/>
    </location>
</feature>
<protein>
    <submittedName>
        <fullName evidence="2">Uncharacterized protein</fullName>
    </submittedName>
</protein>
<reference evidence="3" key="1">
    <citation type="journal article" date="2015" name="Nat. Genet.">
        <title>The genome and transcriptome of the zoonotic hookworm Ancylostoma ceylanicum identify infection-specific gene families.</title>
        <authorList>
            <person name="Schwarz E.M."/>
            <person name="Hu Y."/>
            <person name="Antoshechkin I."/>
            <person name="Miller M.M."/>
            <person name="Sternberg P.W."/>
            <person name="Aroian R.V."/>
        </authorList>
    </citation>
    <scope>NUCLEOTIDE SEQUENCE</scope>
    <source>
        <strain evidence="3">HY135</strain>
    </source>
</reference>
<organism evidence="2 3">
    <name type="scientific">Ancylostoma ceylanicum</name>
    <dbReference type="NCBI Taxonomy" id="53326"/>
    <lineage>
        <taxon>Eukaryota</taxon>
        <taxon>Metazoa</taxon>
        <taxon>Ecdysozoa</taxon>
        <taxon>Nematoda</taxon>
        <taxon>Chromadorea</taxon>
        <taxon>Rhabditida</taxon>
        <taxon>Rhabditina</taxon>
        <taxon>Rhabditomorpha</taxon>
        <taxon>Strongyloidea</taxon>
        <taxon>Ancylostomatidae</taxon>
        <taxon>Ancylostomatinae</taxon>
        <taxon>Ancylostoma</taxon>
    </lineage>
</organism>
<evidence type="ECO:0000313" key="2">
    <source>
        <dbReference type="EMBL" id="EYC29245.1"/>
    </source>
</evidence>
<feature type="compositionally biased region" description="Acidic residues" evidence="1">
    <location>
        <begin position="73"/>
        <end position="90"/>
    </location>
</feature>
<feature type="region of interest" description="Disordered" evidence="1">
    <location>
        <begin position="12"/>
        <end position="31"/>
    </location>
</feature>
<accession>A0A016VP96</accession>
<gene>
    <name evidence="2" type="primary">Acey_s0006.g2866</name>
    <name evidence="2" type="ORF">Y032_0006g2866</name>
</gene>
<comment type="caution">
    <text evidence="2">The sequence shown here is derived from an EMBL/GenBank/DDBJ whole genome shotgun (WGS) entry which is preliminary data.</text>
</comment>
<evidence type="ECO:0000256" key="1">
    <source>
        <dbReference type="SAM" id="MobiDB-lite"/>
    </source>
</evidence>
<evidence type="ECO:0000313" key="3">
    <source>
        <dbReference type="Proteomes" id="UP000024635"/>
    </source>
</evidence>
<dbReference type="OrthoDB" id="5832344at2759"/>
<dbReference type="AlphaFoldDB" id="A0A016VP96"/>
<feature type="compositionally biased region" description="Acidic residues" evidence="1">
    <location>
        <begin position="43"/>
        <end position="61"/>
    </location>
</feature>